<evidence type="ECO:0000313" key="1">
    <source>
        <dbReference type="WBParaSite" id="MCU_008153-RA"/>
    </source>
</evidence>
<sequence length="107" mass="11915">MHGWMNGCVGIRVYSCPIPQSSQVPIHLAPISYVTPCGEILQQIDELRGPPGTDERLGERMQHAEKAKLHEVGASVVSSSQLKGIRRPYLLCLILAWRRLLVLHLGH</sequence>
<proteinExistence type="predicted"/>
<name>A0A5K3FKZ8_MESCO</name>
<dbReference type="AlphaFoldDB" id="A0A5K3FKZ8"/>
<accession>A0A5K3FKZ8</accession>
<dbReference type="WBParaSite" id="MCU_008153-RA">
    <property type="protein sequence ID" value="MCU_008153-RA"/>
    <property type="gene ID" value="MCU_008153"/>
</dbReference>
<protein>
    <submittedName>
        <fullName evidence="1">Uncharacterized protein</fullName>
    </submittedName>
</protein>
<organism evidence="1">
    <name type="scientific">Mesocestoides corti</name>
    <name type="common">Flatworm</name>
    <dbReference type="NCBI Taxonomy" id="53468"/>
    <lineage>
        <taxon>Eukaryota</taxon>
        <taxon>Metazoa</taxon>
        <taxon>Spiralia</taxon>
        <taxon>Lophotrochozoa</taxon>
        <taxon>Platyhelminthes</taxon>
        <taxon>Cestoda</taxon>
        <taxon>Eucestoda</taxon>
        <taxon>Cyclophyllidea</taxon>
        <taxon>Mesocestoididae</taxon>
        <taxon>Mesocestoides</taxon>
    </lineage>
</organism>
<reference evidence="1" key="1">
    <citation type="submission" date="2019-11" db="UniProtKB">
        <authorList>
            <consortium name="WormBaseParasite"/>
        </authorList>
    </citation>
    <scope>IDENTIFICATION</scope>
</reference>